<accession>A0A5B0DXL9</accession>
<dbReference type="Gene3D" id="3.30.1220.10">
    <property type="entry name" value="CobW-like, C-terminal domain"/>
    <property type="match status" value="1"/>
</dbReference>
<dbReference type="SUPFAM" id="SSF90002">
    <property type="entry name" value="Hypothetical protein YjiA, C-terminal domain"/>
    <property type="match status" value="1"/>
</dbReference>
<dbReference type="RefSeq" id="WP_149296408.1">
    <property type="nucleotide sequence ID" value="NZ_VTWH01000001.1"/>
</dbReference>
<dbReference type="GO" id="GO:0005737">
    <property type="term" value="C:cytoplasm"/>
    <property type="evidence" value="ECO:0007669"/>
    <property type="project" value="TreeGrafter"/>
</dbReference>
<name>A0A5B0DXL9_9HYPH</name>
<keyword evidence="1" id="KW-0547">Nucleotide-binding</keyword>
<dbReference type="SMART" id="SM00833">
    <property type="entry name" value="CobW_C"/>
    <property type="match status" value="1"/>
</dbReference>
<dbReference type="GO" id="GO:0016787">
    <property type="term" value="F:hydrolase activity"/>
    <property type="evidence" value="ECO:0007669"/>
    <property type="project" value="UniProtKB-KW"/>
</dbReference>
<comment type="caution">
    <text evidence="8">The sequence shown here is derived from an EMBL/GenBank/DDBJ whole genome shotgun (WGS) entry which is preliminary data.</text>
</comment>
<comment type="function">
    <text evidence="5">Zinc chaperone that directly transfers zinc cofactor to target proteins, thereby activating them. Zinc is transferred from the CXCC motif in the GTPase domain to the zinc binding site in target proteins in a process requiring GTP hydrolysis.</text>
</comment>
<protein>
    <submittedName>
        <fullName evidence="8">GTP-binding protein</fullName>
    </submittedName>
</protein>
<evidence type="ECO:0000256" key="3">
    <source>
        <dbReference type="ARBA" id="ARBA00023186"/>
    </source>
</evidence>
<comment type="catalytic activity">
    <reaction evidence="6">
        <text>GTP + H2O = GDP + phosphate + H(+)</text>
        <dbReference type="Rhea" id="RHEA:19669"/>
        <dbReference type="ChEBI" id="CHEBI:15377"/>
        <dbReference type="ChEBI" id="CHEBI:15378"/>
        <dbReference type="ChEBI" id="CHEBI:37565"/>
        <dbReference type="ChEBI" id="CHEBI:43474"/>
        <dbReference type="ChEBI" id="CHEBI:58189"/>
    </reaction>
    <physiologicalReaction direction="left-to-right" evidence="6">
        <dbReference type="Rhea" id="RHEA:19670"/>
    </physiologicalReaction>
</comment>
<evidence type="ECO:0000256" key="6">
    <source>
        <dbReference type="ARBA" id="ARBA00049117"/>
    </source>
</evidence>
<dbReference type="InterPro" id="IPR051316">
    <property type="entry name" value="Zinc-reg_GTPase_activator"/>
</dbReference>
<dbReference type="SUPFAM" id="SSF52540">
    <property type="entry name" value="P-loop containing nucleoside triphosphate hydrolases"/>
    <property type="match status" value="1"/>
</dbReference>
<dbReference type="Proteomes" id="UP000324738">
    <property type="component" value="Unassembled WGS sequence"/>
</dbReference>
<keyword evidence="2" id="KW-0378">Hydrolase</keyword>
<dbReference type="AlphaFoldDB" id="A0A5B0DXL9"/>
<dbReference type="Pfam" id="PF02492">
    <property type="entry name" value="cobW"/>
    <property type="match status" value="1"/>
</dbReference>
<evidence type="ECO:0000256" key="4">
    <source>
        <dbReference type="ARBA" id="ARBA00034320"/>
    </source>
</evidence>
<keyword evidence="3" id="KW-0143">Chaperone</keyword>
<reference evidence="8 9" key="1">
    <citation type="submission" date="2019-08" db="EMBL/GenBank/DDBJ databases">
        <title>Aureimonas fodiniaquatilis sp. nov., isolated from a coal mine wastewater.</title>
        <authorList>
            <person name="Kim W."/>
        </authorList>
    </citation>
    <scope>NUCLEOTIDE SEQUENCE [LARGE SCALE GENOMIC DNA]</scope>
    <source>
        <strain evidence="8 9">CAU 1482</strain>
    </source>
</reference>
<keyword evidence="9" id="KW-1185">Reference proteome</keyword>
<proteinExistence type="inferred from homology"/>
<evidence type="ECO:0000256" key="2">
    <source>
        <dbReference type="ARBA" id="ARBA00022801"/>
    </source>
</evidence>
<gene>
    <name evidence="8" type="ORF">FPY71_00025</name>
</gene>
<dbReference type="InterPro" id="IPR036627">
    <property type="entry name" value="CobW-likC_sf"/>
</dbReference>
<dbReference type="InterPro" id="IPR011629">
    <property type="entry name" value="CobW-like_C"/>
</dbReference>
<evidence type="ECO:0000313" key="9">
    <source>
        <dbReference type="Proteomes" id="UP000324738"/>
    </source>
</evidence>
<evidence type="ECO:0000259" key="7">
    <source>
        <dbReference type="SMART" id="SM00833"/>
    </source>
</evidence>
<dbReference type="PANTHER" id="PTHR13748">
    <property type="entry name" value="COBW-RELATED"/>
    <property type="match status" value="1"/>
</dbReference>
<dbReference type="GO" id="GO:0000166">
    <property type="term" value="F:nucleotide binding"/>
    <property type="evidence" value="ECO:0007669"/>
    <property type="project" value="UniProtKB-KW"/>
</dbReference>
<evidence type="ECO:0000256" key="1">
    <source>
        <dbReference type="ARBA" id="ARBA00022741"/>
    </source>
</evidence>
<dbReference type="Pfam" id="PF07683">
    <property type="entry name" value="CobW_C"/>
    <property type="match status" value="1"/>
</dbReference>
<evidence type="ECO:0000313" key="8">
    <source>
        <dbReference type="EMBL" id="KAA0971567.1"/>
    </source>
</evidence>
<evidence type="ECO:0000256" key="5">
    <source>
        <dbReference type="ARBA" id="ARBA00045658"/>
    </source>
</evidence>
<comment type="similarity">
    <text evidence="4">Belongs to the SIMIBI class G3E GTPase family. ZNG1 subfamily.</text>
</comment>
<dbReference type="CDD" id="cd03112">
    <property type="entry name" value="CobW-like"/>
    <property type="match status" value="1"/>
</dbReference>
<dbReference type="InterPro" id="IPR027417">
    <property type="entry name" value="P-loop_NTPase"/>
</dbReference>
<dbReference type="Gene3D" id="3.40.50.300">
    <property type="entry name" value="P-loop containing nucleotide triphosphate hydrolases"/>
    <property type="match status" value="1"/>
</dbReference>
<dbReference type="OrthoDB" id="9808822at2"/>
<dbReference type="EMBL" id="VTWH01000001">
    <property type="protein sequence ID" value="KAA0971567.1"/>
    <property type="molecule type" value="Genomic_DNA"/>
</dbReference>
<dbReference type="PANTHER" id="PTHR13748:SF62">
    <property type="entry name" value="COBW DOMAIN-CONTAINING PROTEIN"/>
    <property type="match status" value="1"/>
</dbReference>
<dbReference type="InterPro" id="IPR003495">
    <property type="entry name" value="CobW/HypB/UreG_nucleotide-bd"/>
</dbReference>
<feature type="domain" description="CobW C-terminal" evidence="7">
    <location>
        <begin position="244"/>
        <end position="340"/>
    </location>
</feature>
<sequence length="363" mass="39481">MQLPIRVTVLTGFLGAGKTTMLNALLRDPALSRTAVIVNEFGEAGLDHLLVEGASEGIIELSNGCVCCTVRGELVDRMADLADRMQTGRMPAVERVVIETTGLADPAPVLAALMAHPALSQIYALDGVVTLVDAHAGLKGLEGRLEAERQVAVADRLVLTKTDLSPADPDLLSWIRHLNPRARILDAASGEAGAQSLLNAGLYDPETRTSRLAEWLNGQNCDCDDPHHHHDHHDHSHHHHTGTVRALSLVHKSPVSLSAVQEFIDLLQSMFADKILRMKAMVHTLEHPDRPLVLHGVRRYMHPPVLMQNWPQAVSPHTRLVVIGEGLDPRVVEDLFAAFTGQPRIDAPDRAALTQNPLAIPGM</sequence>
<organism evidence="8 9">
    <name type="scientific">Aureimonas fodinaquatilis</name>
    <dbReference type="NCBI Taxonomy" id="2565783"/>
    <lineage>
        <taxon>Bacteria</taxon>
        <taxon>Pseudomonadati</taxon>
        <taxon>Pseudomonadota</taxon>
        <taxon>Alphaproteobacteria</taxon>
        <taxon>Hyphomicrobiales</taxon>
        <taxon>Aurantimonadaceae</taxon>
        <taxon>Aureimonas</taxon>
    </lineage>
</organism>